<evidence type="ECO:0000256" key="6">
    <source>
        <dbReference type="ARBA" id="ARBA00022833"/>
    </source>
</evidence>
<comment type="domain">
    <text evidence="13">The twin CX3C motif contains 4 conserved Cys residues that form 2 disulfide bonds in the mitochondrial intermembrane space.</text>
</comment>
<keyword evidence="11 13" id="KW-1015">Disulfide bond</keyword>
<keyword evidence="10" id="KW-0472">Membrane</keyword>
<evidence type="ECO:0000259" key="14">
    <source>
        <dbReference type="Pfam" id="PF02953"/>
    </source>
</evidence>
<name>A0A2N1J7Q1_9BASI</name>
<comment type="subcellular location">
    <subcellularLocation>
        <location evidence="1 13">Mitochondrion inner membrane</location>
        <topology evidence="1 13">Peripheral membrane protein</topology>
        <orientation evidence="1 13">Intermembrane side</orientation>
    </subcellularLocation>
</comment>
<proteinExistence type="inferred from homology"/>
<keyword evidence="3 13" id="KW-0813">Transport</keyword>
<organism evidence="15 16">
    <name type="scientific">Malassezia vespertilionis</name>
    <dbReference type="NCBI Taxonomy" id="2020962"/>
    <lineage>
        <taxon>Eukaryota</taxon>
        <taxon>Fungi</taxon>
        <taxon>Dikarya</taxon>
        <taxon>Basidiomycota</taxon>
        <taxon>Ustilaginomycotina</taxon>
        <taxon>Malasseziomycetes</taxon>
        <taxon>Malasseziales</taxon>
        <taxon>Malasseziaceae</taxon>
        <taxon>Malassezia</taxon>
    </lineage>
</organism>
<keyword evidence="5 13" id="KW-0999">Mitochondrion inner membrane</keyword>
<dbReference type="EMBL" id="KZ454994">
    <property type="protein sequence ID" value="PKI82586.1"/>
    <property type="molecule type" value="Genomic_DNA"/>
</dbReference>
<dbReference type="SUPFAM" id="SSF144122">
    <property type="entry name" value="Tim10-like"/>
    <property type="match status" value="1"/>
</dbReference>
<evidence type="ECO:0000256" key="3">
    <source>
        <dbReference type="ARBA" id="ARBA00022448"/>
    </source>
</evidence>
<protein>
    <recommendedName>
        <fullName evidence="13">Mitochondrial import inner membrane translocase subunit</fullName>
    </recommendedName>
</protein>
<dbReference type="GO" id="GO:0015031">
    <property type="term" value="P:protein transport"/>
    <property type="evidence" value="ECO:0007669"/>
    <property type="project" value="UniProtKB-KW"/>
</dbReference>
<evidence type="ECO:0000256" key="9">
    <source>
        <dbReference type="ARBA" id="ARBA00023128"/>
    </source>
</evidence>
<dbReference type="InterPro" id="IPR004217">
    <property type="entry name" value="Tim10-like"/>
</dbReference>
<sequence length="98" mass="10214">MGLFGGNSSSAPATASTANVEAATAELDMITDVFNRLVQSCHKKCILDTQYREADLTKGESVCIDRCVGKFFAANSQVGEQMQAMGQAAGAAGGGRMF</sequence>
<comment type="similarity">
    <text evidence="2 13">Belongs to the small Tim family.</text>
</comment>
<keyword evidence="4" id="KW-0479">Metal-binding</keyword>
<dbReference type="PANTHER" id="PTHR11038">
    <property type="entry name" value="MITOCHONDRIAL IMPORT INNER MEMBRANE TRANSLOCASE SUBUNIT TIM10"/>
    <property type="match status" value="1"/>
</dbReference>
<dbReference type="OrthoDB" id="274922at2759"/>
<evidence type="ECO:0000256" key="12">
    <source>
        <dbReference type="ARBA" id="ARBA00023186"/>
    </source>
</evidence>
<comment type="function">
    <text evidence="13">Mitochondrial intermembrane chaperone that participates in the import and insertion of some multi-pass transmembrane proteins into the mitochondrial inner membrane. Also required for the transfer of beta-barrel precursors from the TOM complex to the sorting and assembly machinery (SAM complex) of the outer membrane. Acts as a chaperone-like protein that protects the hydrophobic precursors from aggregation and guide them through the mitochondrial intermembrane space.</text>
</comment>
<evidence type="ECO:0000313" key="15">
    <source>
        <dbReference type="EMBL" id="PKI82586.1"/>
    </source>
</evidence>
<dbReference type="Pfam" id="PF02953">
    <property type="entry name" value="zf-Tim10_DDP"/>
    <property type="match status" value="1"/>
</dbReference>
<dbReference type="AlphaFoldDB" id="A0A2N1J7Q1"/>
<keyword evidence="9 13" id="KW-0496">Mitochondrion</keyword>
<comment type="subunit">
    <text evidence="13">Heterohexamer.</text>
</comment>
<evidence type="ECO:0000256" key="1">
    <source>
        <dbReference type="ARBA" id="ARBA00004137"/>
    </source>
</evidence>
<evidence type="ECO:0000256" key="13">
    <source>
        <dbReference type="RuleBase" id="RU367043"/>
    </source>
</evidence>
<evidence type="ECO:0000256" key="7">
    <source>
        <dbReference type="ARBA" id="ARBA00022927"/>
    </source>
</evidence>
<evidence type="ECO:0000256" key="5">
    <source>
        <dbReference type="ARBA" id="ARBA00022792"/>
    </source>
</evidence>
<accession>A0A2N1J7Q1</accession>
<dbReference type="FunFam" id="1.10.287.810:FF:000002">
    <property type="entry name" value="Mitochondrial import inner membrane translocase subunit tim10"/>
    <property type="match status" value="1"/>
</dbReference>
<keyword evidence="16" id="KW-1185">Reference proteome</keyword>
<dbReference type="Proteomes" id="UP000232875">
    <property type="component" value="Unassembled WGS sequence"/>
</dbReference>
<evidence type="ECO:0000256" key="2">
    <source>
        <dbReference type="ARBA" id="ARBA00006720"/>
    </source>
</evidence>
<evidence type="ECO:0000256" key="4">
    <source>
        <dbReference type="ARBA" id="ARBA00022723"/>
    </source>
</evidence>
<evidence type="ECO:0000256" key="10">
    <source>
        <dbReference type="ARBA" id="ARBA00023136"/>
    </source>
</evidence>
<dbReference type="InterPro" id="IPR035427">
    <property type="entry name" value="Tim10-like_dom_sf"/>
</dbReference>
<dbReference type="PANTHER" id="PTHR11038:SF16">
    <property type="entry name" value="MITOCHONDRIAL IMPORT INNER MEMBRANE TRANSLOCASE SUBUNIT TIM10"/>
    <property type="match status" value="1"/>
</dbReference>
<evidence type="ECO:0000313" key="16">
    <source>
        <dbReference type="Proteomes" id="UP000232875"/>
    </source>
</evidence>
<dbReference type="GO" id="GO:0005743">
    <property type="term" value="C:mitochondrial inner membrane"/>
    <property type="evidence" value="ECO:0007669"/>
    <property type="project" value="UniProtKB-SubCell"/>
</dbReference>
<evidence type="ECO:0000256" key="11">
    <source>
        <dbReference type="ARBA" id="ARBA00023157"/>
    </source>
</evidence>
<feature type="domain" description="Tim10-like" evidence="14">
    <location>
        <begin position="22"/>
        <end position="83"/>
    </location>
</feature>
<keyword evidence="6" id="KW-0862">Zinc</keyword>
<dbReference type="GO" id="GO:0046872">
    <property type="term" value="F:metal ion binding"/>
    <property type="evidence" value="ECO:0007669"/>
    <property type="project" value="UniProtKB-KW"/>
</dbReference>
<dbReference type="Gene3D" id="1.10.287.810">
    <property type="entry name" value="Mitochondrial import inner membrane translocase subunit tim13 like domains"/>
    <property type="match status" value="1"/>
</dbReference>
<gene>
    <name evidence="15" type="primary">TIM10</name>
    <name evidence="15" type="ORF">MVES_003424</name>
</gene>
<keyword evidence="7 13" id="KW-0653">Protein transport</keyword>
<dbReference type="STRING" id="2020962.A0A2N1J7Q1"/>
<dbReference type="GO" id="GO:0045039">
    <property type="term" value="P:protein insertion into mitochondrial inner membrane"/>
    <property type="evidence" value="ECO:0007669"/>
    <property type="project" value="TreeGrafter"/>
</dbReference>
<evidence type="ECO:0000256" key="8">
    <source>
        <dbReference type="ARBA" id="ARBA00023010"/>
    </source>
</evidence>
<keyword evidence="12 13" id="KW-0143">Chaperone</keyword>
<keyword evidence="8 13" id="KW-0811">Translocation</keyword>
<reference evidence="15 16" key="1">
    <citation type="submission" date="2017-10" db="EMBL/GenBank/DDBJ databases">
        <title>A novel species of cold-tolerant Malassezia isolated from bats.</title>
        <authorList>
            <person name="Lorch J.M."/>
            <person name="Palmer J.M."/>
            <person name="Vanderwolf K.J."/>
            <person name="Schmidt K.Z."/>
            <person name="Verant M.L."/>
            <person name="Weller T.J."/>
            <person name="Blehert D.S."/>
        </authorList>
    </citation>
    <scope>NUCLEOTIDE SEQUENCE [LARGE SCALE GENOMIC DNA]</scope>
    <source>
        <strain evidence="15 16">NWHC:44797-103</strain>
    </source>
</reference>